<evidence type="ECO:0000313" key="2">
    <source>
        <dbReference type="EMBL" id="KAH3889500.1"/>
    </source>
</evidence>
<gene>
    <name evidence="2" type="ORF">DPMN_013557</name>
</gene>
<accession>A0A9D4S3S7</accession>
<sequence>MHKALFSQRLVQFIYIFLFRYDEDLAQSDPVALDPKMKLGTGPVRGGLRETKGRPSPATWK</sequence>
<evidence type="ECO:0000313" key="3">
    <source>
        <dbReference type="Proteomes" id="UP000828390"/>
    </source>
</evidence>
<feature type="region of interest" description="Disordered" evidence="1">
    <location>
        <begin position="36"/>
        <end position="61"/>
    </location>
</feature>
<evidence type="ECO:0000256" key="1">
    <source>
        <dbReference type="SAM" id="MobiDB-lite"/>
    </source>
</evidence>
<reference evidence="2" key="2">
    <citation type="submission" date="2020-11" db="EMBL/GenBank/DDBJ databases">
        <authorList>
            <person name="McCartney M.A."/>
            <person name="Auch B."/>
            <person name="Kono T."/>
            <person name="Mallez S."/>
            <person name="Becker A."/>
            <person name="Gohl D.M."/>
            <person name="Silverstein K.A.T."/>
            <person name="Koren S."/>
            <person name="Bechman K.B."/>
            <person name="Herman A."/>
            <person name="Abrahante J.E."/>
            <person name="Garbe J."/>
        </authorList>
    </citation>
    <scope>NUCLEOTIDE SEQUENCE</scope>
    <source>
        <strain evidence="2">Duluth1</strain>
        <tissue evidence="2">Whole animal</tissue>
    </source>
</reference>
<keyword evidence="3" id="KW-1185">Reference proteome</keyword>
<protein>
    <submittedName>
        <fullName evidence="2">Uncharacterized protein</fullName>
    </submittedName>
</protein>
<comment type="caution">
    <text evidence="2">The sequence shown here is derived from an EMBL/GenBank/DDBJ whole genome shotgun (WGS) entry which is preliminary data.</text>
</comment>
<dbReference type="EMBL" id="JAIWYP010000001">
    <property type="protein sequence ID" value="KAH3889500.1"/>
    <property type="molecule type" value="Genomic_DNA"/>
</dbReference>
<name>A0A9D4S3S7_DREPO</name>
<reference evidence="2" key="1">
    <citation type="journal article" date="2019" name="bioRxiv">
        <title>The Genome of the Zebra Mussel, Dreissena polymorpha: A Resource for Invasive Species Research.</title>
        <authorList>
            <person name="McCartney M.A."/>
            <person name="Auch B."/>
            <person name="Kono T."/>
            <person name="Mallez S."/>
            <person name="Zhang Y."/>
            <person name="Obille A."/>
            <person name="Becker A."/>
            <person name="Abrahante J.E."/>
            <person name="Garbe J."/>
            <person name="Badalamenti J.P."/>
            <person name="Herman A."/>
            <person name="Mangelson H."/>
            <person name="Liachko I."/>
            <person name="Sullivan S."/>
            <person name="Sone E.D."/>
            <person name="Koren S."/>
            <person name="Silverstein K.A.T."/>
            <person name="Beckman K.B."/>
            <person name="Gohl D.M."/>
        </authorList>
    </citation>
    <scope>NUCLEOTIDE SEQUENCE</scope>
    <source>
        <strain evidence="2">Duluth1</strain>
        <tissue evidence="2">Whole animal</tissue>
    </source>
</reference>
<dbReference type="Proteomes" id="UP000828390">
    <property type="component" value="Unassembled WGS sequence"/>
</dbReference>
<organism evidence="2 3">
    <name type="scientific">Dreissena polymorpha</name>
    <name type="common">Zebra mussel</name>
    <name type="synonym">Mytilus polymorpha</name>
    <dbReference type="NCBI Taxonomy" id="45954"/>
    <lineage>
        <taxon>Eukaryota</taxon>
        <taxon>Metazoa</taxon>
        <taxon>Spiralia</taxon>
        <taxon>Lophotrochozoa</taxon>
        <taxon>Mollusca</taxon>
        <taxon>Bivalvia</taxon>
        <taxon>Autobranchia</taxon>
        <taxon>Heteroconchia</taxon>
        <taxon>Euheterodonta</taxon>
        <taxon>Imparidentia</taxon>
        <taxon>Neoheterodontei</taxon>
        <taxon>Myida</taxon>
        <taxon>Dreissenoidea</taxon>
        <taxon>Dreissenidae</taxon>
        <taxon>Dreissena</taxon>
    </lineage>
</organism>
<dbReference type="AlphaFoldDB" id="A0A9D4S3S7"/>
<proteinExistence type="predicted"/>